<keyword evidence="1" id="KW-0723">Serine/threonine-protein kinase</keyword>
<dbReference type="AlphaFoldDB" id="A0A0A0I822"/>
<dbReference type="GO" id="GO:0004674">
    <property type="term" value="F:protein serine/threonine kinase activity"/>
    <property type="evidence" value="ECO:0007669"/>
    <property type="project" value="UniProtKB-KW"/>
</dbReference>
<protein>
    <submittedName>
        <fullName evidence="1">Serine/threonine protein kinase</fullName>
    </submittedName>
</protein>
<dbReference type="InterPro" id="IPR011009">
    <property type="entry name" value="Kinase-like_dom_sf"/>
</dbReference>
<dbReference type="RefSeq" id="WP_039254505.1">
    <property type="nucleotide sequence ID" value="NZ_JENJ01000019.1"/>
</dbReference>
<name>A0A0A0I822_CLONO</name>
<dbReference type="SUPFAM" id="SSF56112">
    <property type="entry name" value="Protein kinase-like (PK-like)"/>
    <property type="match status" value="1"/>
</dbReference>
<gene>
    <name evidence="1" type="ORF">Z968_05815</name>
</gene>
<dbReference type="Proteomes" id="UP000030012">
    <property type="component" value="Unassembled WGS sequence"/>
</dbReference>
<proteinExistence type="predicted"/>
<keyword evidence="1" id="KW-0808">Transferase</keyword>
<dbReference type="EMBL" id="JENJ01000019">
    <property type="protein sequence ID" value="KGM96698.1"/>
    <property type="molecule type" value="Genomic_DNA"/>
</dbReference>
<comment type="caution">
    <text evidence="1">The sequence shown here is derived from an EMBL/GenBank/DDBJ whole genome shotgun (WGS) entry which is preliminary data.</text>
</comment>
<evidence type="ECO:0000313" key="1">
    <source>
        <dbReference type="EMBL" id="KGM96698.1"/>
    </source>
</evidence>
<accession>A0A0A0I822</accession>
<evidence type="ECO:0000313" key="2">
    <source>
        <dbReference type="Proteomes" id="UP000030012"/>
    </source>
</evidence>
<dbReference type="OrthoDB" id="1916806at2"/>
<dbReference type="Gene3D" id="1.10.510.10">
    <property type="entry name" value="Transferase(Phosphotransferase) domain 1"/>
    <property type="match status" value="1"/>
</dbReference>
<sequence>MVNIIKKYFGINIKECEFLGRGREGRVYKTEDNYVIKLFKNKKSCIDEYNILKKMEGSEYFPKALKRKDKILIREYVNGISLKEYVREKGMPKEIAYNLFGLLEEFKNNGFTRIDMSIRHIYVQEDYRLKIIDPRKAYIKVEKFPRILLRELEQENVLDEFIKAVLDIKPEVATEWIKKINS</sequence>
<reference evidence="1 2" key="1">
    <citation type="submission" date="2014-01" db="EMBL/GenBank/DDBJ databases">
        <title>Plasmidome dynamics in the species complex Clostridium novyi sensu lato converts strains of independent lineages into distinctly different pathogens.</title>
        <authorList>
            <person name="Skarin H."/>
            <person name="Segerman B."/>
        </authorList>
    </citation>
    <scope>NUCLEOTIDE SEQUENCE [LARGE SCALE GENOMIC DNA]</scope>
    <source>
        <strain evidence="1 2">4552</strain>
    </source>
</reference>
<keyword evidence="1" id="KW-0418">Kinase</keyword>
<organism evidence="1 2">
    <name type="scientific">Clostridium novyi A str. 4552</name>
    <dbReference type="NCBI Taxonomy" id="1444289"/>
    <lineage>
        <taxon>Bacteria</taxon>
        <taxon>Bacillati</taxon>
        <taxon>Bacillota</taxon>
        <taxon>Clostridia</taxon>
        <taxon>Eubacteriales</taxon>
        <taxon>Clostridiaceae</taxon>
        <taxon>Clostridium</taxon>
    </lineage>
</organism>